<feature type="transmembrane region" description="Helical" evidence="2">
    <location>
        <begin position="95"/>
        <end position="116"/>
    </location>
</feature>
<dbReference type="AlphaFoldDB" id="I7LUQ0"/>
<dbReference type="GeneID" id="7839438"/>
<feature type="transmembrane region" description="Helical" evidence="2">
    <location>
        <begin position="426"/>
        <end position="447"/>
    </location>
</feature>
<keyword evidence="2" id="KW-0472">Membrane</keyword>
<dbReference type="HOGENOM" id="CLU_046627_0_0_1"/>
<evidence type="ECO:0000256" key="1">
    <source>
        <dbReference type="SAM" id="MobiDB-lite"/>
    </source>
</evidence>
<gene>
    <name evidence="3" type="ORF">TTHERM_00266780</name>
</gene>
<reference evidence="4" key="1">
    <citation type="journal article" date="2006" name="PLoS Biol.">
        <title>Macronuclear genome sequence of the ciliate Tetrahymena thermophila, a model eukaryote.</title>
        <authorList>
            <person name="Eisen J.A."/>
            <person name="Coyne R.S."/>
            <person name="Wu M."/>
            <person name="Wu D."/>
            <person name="Thiagarajan M."/>
            <person name="Wortman J.R."/>
            <person name="Badger J.H."/>
            <person name="Ren Q."/>
            <person name="Amedeo P."/>
            <person name="Jones K.M."/>
            <person name="Tallon L.J."/>
            <person name="Delcher A.L."/>
            <person name="Salzberg S.L."/>
            <person name="Silva J.C."/>
            <person name="Haas B.J."/>
            <person name="Majoros W.H."/>
            <person name="Farzad M."/>
            <person name="Carlton J.M."/>
            <person name="Smith R.K. Jr."/>
            <person name="Garg J."/>
            <person name="Pearlman R.E."/>
            <person name="Karrer K.M."/>
            <person name="Sun L."/>
            <person name="Manning G."/>
            <person name="Elde N.C."/>
            <person name="Turkewitz A.P."/>
            <person name="Asai D.J."/>
            <person name="Wilkes D.E."/>
            <person name="Wang Y."/>
            <person name="Cai H."/>
            <person name="Collins K."/>
            <person name="Stewart B.A."/>
            <person name="Lee S.R."/>
            <person name="Wilamowska K."/>
            <person name="Weinberg Z."/>
            <person name="Ruzzo W.L."/>
            <person name="Wloga D."/>
            <person name="Gaertig J."/>
            <person name="Frankel J."/>
            <person name="Tsao C.-C."/>
            <person name="Gorovsky M.A."/>
            <person name="Keeling P.J."/>
            <person name="Waller R.F."/>
            <person name="Patron N.J."/>
            <person name="Cherry J.M."/>
            <person name="Stover N.A."/>
            <person name="Krieger C.J."/>
            <person name="del Toro C."/>
            <person name="Ryder H.F."/>
            <person name="Williamson S.C."/>
            <person name="Barbeau R.A."/>
            <person name="Hamilton E.P."/>
            <person name="Orias E."/>
        </authorList>
    </citation>
    <scope>NUCLEOTIDE SEQUENCE [LARGE SCALE GENOMIC DNA]</scope>
    <source>
        <strain evidence="4">SB210</strain>
    </source>
</reference>
<organism evidence="3 4">
    <name type="scientific">Tetrahymena thermophila (strain SB210)</name>
    <dbReference type="NCBI Taxonomy" id="312017"/>
    <lineage>
        <taxon>Eukaryota</taxon>
        <taxon>Sar</taxon>
        <taxon>Alveolata</taxon>
        <taxon>Ciliophora</taxon>
        <taxon>Intramacronucleata</taxon>
        <taxon>Oligohymenophorea</taxon>
        <taxon>Hymenostomatida</taxon>
        <taxon>Tetrahymenina</taxon>
        <taxon>Tetrahymenidae</taxon>
        <taxon>Tetrahymena</taxon>
    </lineage>
</organism>
<feature type="compositionally biased region" description="Low complexity" evidence="1">
    <location>
        <begin position="9"/>
        <end position="26"/>
    </location>
</feature>
<keyword evidence="4" id="KW-1185">Reference proteome</keyword>
<sequence>MDKRERSSIRSQSAQQQRQQSSNQDINIEENIIQNQNDKANLSMYSQLAIDERSNSLFPSRQQLPWYWRYAHKIDIFSFEPVPITSEISTRRSQFASIACITIMLAFVGFTMYQFFFNNTPRLNTYSTPINYNQKFQVQEFAFGFYEMDTSSNLIEDPSIFTYYLEQYVYSNLPSDKGHEELSKQVDFIYCTPSWAPIKITMLCPKEQMYMQGMIGKGDYLMYPRLKLLACSEVNTPGVKCDQQKAISEFPKGRLFIFVKQDKQINFAADQTLDETGSFYYFFIVPKYYIRAETIIGSSVITKQPNYGTSFTEKNYNYKAVINSNLYISDVSYYFESNSANKQSENQKQNKHQKLEMQNNQSQIQYILSQANKQKINVQFETFQQNNLQNDKVDPVNTRPYFAWWMSISSAEIHTQVNYQTSAQMISLWGGLWGVIFAAFTFIYMTYNAKQFYSTHKAWDKFDNVISVNDINKPSILPEDAENFSSNIIQSQPIQESNQLDNDEQINNDNKSSIN</sequence>
<feature type="region of interest" description="Disordered" evidence="1">
    <location>
        <begin position="1"/>
        <end position="26"/>
    </location>
</feature>
<accession>I7LUQ0</accession>
<evidence type="ECO:0000313" key="4">
    <source>
        <dbReference type="Proteomes" id="UP000009168"/>
    </source>
</evidence>
<keyword evidence="2" id="KW-1133">Transmembrane helix</keyword>
<proteinExistence type="predicted"/>
<dbReference type="InParanoid" id="I7LUQ0"/>
<keyword evidence="2 3" id="KW-0812">Transmembrane</keyword>
<dbReference type="EMBL" id="GG662703">
    <property type="protein sequence ID" value="EAR95667.1"/>
    <property type="molecule type" value="Genomic_DNA"/>
</dbReference>
<feature type="region of interest" description="Disordered" evidence="1">
    <location>
        <begin position="492"/>
        <end position="515"/>
    </location>
</feature>
<dbReference type="OMA" id="SIFYFEM"/>
<dbReference type="eggNOG" id="ENOG502SNZ3">
    <property type="taxonomic scope" value="Eukaryota"/>
</dbReference>
<evidence type="ECO:0000256" key="2">
    <source>
        <dbReference type="SAM" id="Phobius"/>
    </source>
</evidence>
<dbReference type="RefSeq" id="XP_001015912.1">
    <property type="nucleotide sequence ID" value="XM_001015912.3"/>
</dbReference>
<dbReference type="KEGG" id="tet:TTHERM_00266780"/>
<name>I7LUQ0_TETTS</name>
<evidence type="ECO:0000313" key="3">
    <source>
        <dbReference type="EMBL" id="EAR95667.1"/>
    </source>
</evidence>
<protein>
    <submittedName>
        <fullName evidence="3">Transmembrane protein, putative</fullName>
    </submittedName>
</protein>
<dbReference type="Proteomes" id="UP000009168">
    <property type="component" value="Unassembled WGS sequence"/>
</dbReference>